<feature type="compositionally biased region" description="Basic residues" evidence="4">
    <location>
        <begin position="147"/>
        <end position="173"/>
    </location>
</feature>
<feature type="region of interest" description="Disordered" evidence="4">
    <location>
        <begin position="58"/>
        <end position="173"/>
    </location>
</feature>
<dbReference type="GO" id="GO:0005576">
    <property type="term" value="C:extracellular region"/>
    <property type="evidence" value="ECO:0007669"/>
    <property type="project" value="UniProtKB-SubCell"/>
</dbReference>
<keyword evidence="7" id="KW-1185">Reference proteome</keyword>
<dbReference type="AlphaFoldDB" id="A0AAV2Q1J0"/>
<evidence type="ECO:0000256" key="3">
    <source>
        <dbReference type="ARBA" id="ARBA00023157"/>
    </source>
</evidence>
<comment type="subcellular location">
    <subcellularLocation>
        <location evidence="1">Secreted</location>
    </subcellularLocation>
</comment>
<dbReference type="InterPro" id="IPR001134">
    <property type="entry name" value="Netrin_domain"/>
</dbReference>
<feature type="compositionally biased region" description="Basic and acidic residues" evidence="4">
    <location>
        <begin position="124"/>
        <end position="146"/>
    </location>
</feature>
<keyword evidence="3" id="KW-1015">Disulfide bond</keyword>
<dbReference type="EMBL" id="CAXKWB010003001">
    <property type="protein sequence ID" value="CAL4068157.1"/>
    <property type="molecule type" value="Genomic_DNA"/>
</dbReference>
<dbReference type="Proteomes" id="UP001497623">
    <property type="component" value="Unassembled WGS sequence"/>
</dbReference>
<dbReference type="Gene3D" id="2.40.50.120">
    <property type="match status" value="1"/>
</dbReference>
<organism evidence="6 7">
    <name type="scientific">Meganyctiphanes norvegica</name>
    <name type="common">Northern krill</name>
    <name type="synonym">Thysanopoda norvegica</name>
    <dbReference type="NCBI Taxonomy" id="48144"/>
    <lineage>
        <taxon>Eukaryota</taxon>
        <taxon>Metazoa</taxon>
        <taxon>Ecdysozoa</taxon>
        <taxon>Arthropoda</taxon>
        <taxon>Crustacea</taxon>
        <taxon>Multicrustacea</taxon>
        <taxon>Malacostraca</taxon>
        <taxon>Eumalacostraca</taxon>
        <taxon>Eucarida</taxon>
        <taxon>Euphausiacea</taxon>
        <taxon>Euphausiidae</taxon>
        <taxon>Meganyctiphanes</taxon>
    </lineage>
</organism>
<accession>A0AAV2Q1J0</accession>
<keyword evidence="2" id="KW-0964">Secreted</keyword>
<evidence type="ECO:0000313" key="7">
    <source>
        <dbReference type="Proteomes" id="UP001497623"/>
    </source>
</evidence>
<name>A0AAV2Q1J0_MEGNR</name>
<evidence type="ECO:0000256" key="2">
    <source>
        <dbReference type="ARBA" id="ARBA00022525"/>
    </source>
</evidence>
<dbReference type="SUPFAM" id="SSF50242">
    <property type="entry name" value="TIMP-like"/>
    <property type="match status" value="1"/>
</dbReference>
<protein>
    <recommendedName>
        <fullName evidence="5">NTR domain-containing protein</fullName>
    </recommendedName>
</protein>
<proteinExistence type="predicted"/>
<feature type="compositionally biased region" description="Polar residues" evidence="4">
    <location>
        <begin position="107"/>
        <end position="116"/>
    </location>
</feature>
<feature type="domain" description="NTR" evidence="5">
    <location>
        <begin position="179"/>
        <end position="300"/>
    </location>
</feature>
<evidence type="ECO:0000259" key="5">
    <source>
        <dbReference type="PROSITE" id="PS50189"/>
    </source>
</evidence>
<reference evidence="6 7" key="1">
    <citation type="submission" date="2024-05" db="EMBL/GenBank/DDBJ databases">
        <authorList>
            <person name="Wallberg A."/>
        </authorList>
    </citation>
    <scope>NUCLEOTIDE SEQUENCE [LARGE SCALE GENOMIC DNA]</scope>
</reference>
<sequence>VLIRDHNPGVYYEYWTPKGDEKVTTQSPLITSTAFFHPSAVATSQTVLQTTIKVHPTDDIKGELDDSQPKHLPDTKQTQNKISQNHEYKTKTNEVKPDSEILRKDILNNSLNISQSKRNHNKNKSKDPSSHNRIENEVLKKPLHPDKPKKKKKKKKPKPFGNPNKKKKKKGKTKLPVFCNSYVCKRPKKAKENFCTSDFVSRVEVLSSEEWIGERRYEVLVHQSYKNIIPLMHKEFLWLDNPCNCPRLRTGRTYILMGNTAVTRGREVRFVLGSGTYVTKYNTKNLAKIIKIRNNQQRHCRPWRRSLRRLHLPARPYSNHTVV</sequence>
<evidence type="ECO:0000256" key="4">
    <source>
        <dbReference type="SAM" id="MobiDB-lite"/>
    </source>
</evidence>
<gene>
    <name evidence="6" type="ORF">MNOR_LOCUS7007</name>
</gene>
<dbReference type="Pfam" id="PF01759">
    <property type="entry name" value="NTR"/>
    <property type="match status" value="1"/>
</dbReference>
<evidence type="ECO:0000256" key="1">
    <source>
        <dbReference type="ARBA" id="ARBA00004613"/>
    </source>
</evidence>
<comment type="caution">
    <text evidence="6">The sequence shown here is derived from an EMBL/GenBank/DDBJ whole genome shotgun (WGS) entry which is preliminary data.</text>
</comment>
<dbReference type="InterPro" id="IPR008993">
    <property type="entry name" value="TIMP-like_OB-fold"/>
</dbReference>
<dbReference type="PROSITE" id="PS50189">
    <property type="entry name" value="NTR"/>
    <property type="match status" value="1"/>
</dbReference>
<evidence type="ECO:0000313" key="6">
    <source>
        <dbReference type="EMBL" id="CAL4068157.1"/>
    </source>
</evidence>
<feature type="compositionally biased region" description="Basic and acidic residues" evidence="4">
    <location>
        <begin position="84"/>
        <end position="106"/>
    </location>
</feature>
<dbReference type="SMART" id="SM00643">
    <property type="entry name" value="C345C"/>
    <property type="match status" value="1"/>
</dbReference>
<feature type="compositionally biased region" description="Basic and acidic residues" evidence="4">
    <location>
        <begin position="58"/>
        <end position="74"/>
    </location>
</feature>
<dbReference type="InterPro" id="IPR018933">
    <property type="entry name" value="Netrin_module_non-TIMP"/>
</dbReference>
<feature type="non-terminal residue" evidence="6">
    <location>
        <position position="1"/>
    </location>
</feature>